<dbReference type="InterPro" id="IPR015882">
    <property type="entry name" value="HEX_bac_N"/>
</dbReference>
<reference evidence="10 11" key="1">
    <citation type="submission" date="2019-01" db="EMBL/GenBank/DDBJ databases">
        <title>Genome sequencing of strain 2JSPR-7.</title>
        <authorList>
            <person name="Heo J."/>
            <person name="Kim S.-J."/>
            <person name="Kim J.-S."/>
            <person name="Hong S.-B."/>
            <person name="Kwon S.-W."/>
        </authorList>
    </citation>
    <scope>NUCLEOTIDE SEQUENCE [LARGE SCALE GENOMIC DNA]</scope>
    <source>
        <strain evidence="10 11">2JSPR-7</strain>
    </source>
</reference>
<protein>
    <recommendedName>
        <fullName evidence="3">beta-N-acetylhexosaminidase</fullName>
        <ecNumber evidence="3">3.2.1.52</ecNumber>
    </recommendedName>
</protein>
<feature type="region of interest" description="Disordered" evidence="7">
    <location>
        <begin position="1023"/>
        <end position="1045"/>
    </location>
</feature>
<feature type="compositionally biased region" description="Low complexity" evidence="7">
    <location>
        <begin position="1080"/>
        <end position="1093"/>
    </location>
</feature>
<dbReference type="SUPFAM" id="SSF49785">
    <property type="entry name" value="Galactose-binding domain-like"/>
    <property type="match status" value="1"/>
</dbReference>
<dbReference type="InterPro" id="IPR029018">
    <property type="entry name" value="Hex-like_dom2"/>
</dbReference>
<dbReference type="PROSITE" id="PS50022">
    <property type="entry name" value="FA58C_3"/>
    <property type="match status" value="1"/>
</dbReference>
<dbReference type="OrthoDB" id="2479530at2"/>
<dbReference type="RefSeq" id="WP_129202028.1">
    <property type="nucleotide sequence ID" value="NZ_CP035495.1"/>
</dbReference>
<evidence type="ECO:0000256" key="8">
    <source>
        <dbReference type="SAM" id="SignalP"/>
    </source>
</evidence>
<dbReference type="GO" id="GO:0004563">
    <property type="term" value="F:beta-N-acetylhexosaminidase activity"/>
    <property type="evidence" value="ECO:0007669"/>
    <property type="project" value="UniProtKB-EC"/>
</dbReference>
<keyword evidence="5" id="KW-0326">Glycosidase</keyword>
<dbReference type="InterPro" id="IPR025705">
    <property type="entry name" value="Beta_hexosaminidase_sua/sub"/>
</dbReference>
<dbReference type="SUPFAM" id="SSF51445">
    <property type="entry name" value="(Trans)glycosidases"/>
    <property type="match status" value="1"/>
</dbReference>
<feature type="compositionally biased region" description="Low complexity" evidence="7">
    <location>
        <begin position="905"/>
        <end position="915"/>
    </location>
</feature>
<dbReference type="GO" id="GO:0030203">
    <property type="term" value="P:glycosaminoglycan metabolic process"/>
    <property type="evidence" value="ECO:0007669"/>
    <property type="project" value="TreeGrafter"/>
</dbReference>
<gene>
    <name evidence="10" type="ORF">ET495_01430</name>
</gene>
<dbReference type="InterPro" id="IPR017853">
    <property type="entry name" value="GH"/>
</dbReference>
<proteinExistence type="inferred from homology"/>
<feature type="compositionally biased region" description="Basic residues" evidence="7">
    <location>
        <begin position="1031"/>
        <end position="1043"/>
    </location>
</feature>
<evidence type="ECO:0000313" key="10">
    <source>
        <dbReference type="EMBL" id="QAY62158.1"/>
    </source>
</evidence>
<feature type="domain" description="F5/8 type C" evidence="9">
    <location>
        <begin position="31"/>
        <end position="187"/>
    </location>
</feature>
<sequence length="1093" mass="114527">MNDRPHRRPRLRPLAAGLLSTVVLGATLLAGTPPAAAAESRDVARTAVASAASEYPDPRFSVGHVNDGDPATRWGSRYTRTTAPVMSYDPSRDWVQLKLAEPTYILKVVLDWEAAYPTAHDLMVSKDGATWTTLATVVTPTGAATSGHLVQELHVDTSEAYSYVRVQAASTATRFGLSLYRFEVWDTPRASTDDGAPAASQQGPAQTPALTPAQSPQTQARPVPDGARLVPAPAEQTSLPGAPFRITSRTRIVAEAHEDVAQLFAAELRTATGYALPVVAASPSASDIVFRGGAPVAGTAGHAAKESYRLTASARGVEVAASTGHGAFNATRTLLQLLPVWVAGDATKHVVDWAVPPVEISDHPRFAVRGLMLDPARNFIDVDAVKAVLDEMAAVKLNRLHLHLTDDQGWRLQIDSWPRLTGHGASASMKGGIAGHYTKADFAQIVRYAAARYIEVVPEIDVPGHSDAALSSYPELGCTGASIPIRVTGGISRNALCVTDERTYAFIDDVLREVAEISPSEYIHIGADEAEGVSAPQYAEFVRRVEGIAARYGKRIIAWTPVPAAGPTAGAVHQYWADRKNKMTAGWFAGERKVILSPTERAYLDYRFAPGQRLGFRDPVYTTRHSYAWDPTAVVDQTTRKNLNTTFGLAERNVLGIEGALWGETLLRGLPDIEYMAWPRLAGLADKAWAPQERSSSFDAFAARLAPLGARLQVGGTNFWADPQVPWTPAAAGLRIAQTGTGGYDGPVATIAAPGVAVAKVRATVHWGDGSTSPGVVAGTDAVDSRAASLFTVSANHAYAAGGTFAGAVEIEIEGRPRFVVPFCATVGAEAVPATPPVTPPATPPATSPVTPSVTPSVTPPEAPPVTPSVTPPATPEAPPVTPEAPPGAAPGTPPTPAPGPSVTPAPQAVVASPPSVQPPGPRVPASSAPVTVLFDGTVPTTLDVGKEYKVTVSGLAPRTAVRIELHSRPVELAAGTADANGVLTAVVRLPATTVQGTRELHVVGTGANGSAVHEVLKVTVRAGGSGSSRPRVRRRPPSRSRRPCCSWPVPCSCCGRGRRGHAPGPGGSADPSDDDRPSSARSRGAGAIWWGG</sequence>
<dbReference type="KEGG" id="xyl:ET495_01430"/>
<organism evidence="10 11">
    <name type="scientific">Xylanimonas allomyrinae</name>
    <dbReference type="NCBI Taxonomy" id="2509459"/>
    <lineage>
        <taxon>Bacteria</taxon>
        <taxon>Bacillati</taxon>
        <taxon>Actinomycetota</taxon>
        <taxon>Actinomycetes</taxon>
        <taxon>Micrococcales</taxon>
        <taxon>Promicromonosporaceae</taxon>
        <taxon>Xylanimonas</taxon>
    </lineage>
</organism>
<accession>A0A4P6EVV0</accession>
<feature type="compositionally biased region" description="Pro residues" evidence="7">
    <location>
        <begin position="858"/>
        <end position="904"/>
    </location>
</feature>
<evidence type="ECO:0000256" key="5">
    <source>
        <dbReference type="ARBA" id="ARBA00023295"/>
    </source>
</evidence>
<dbReference type="Proteomes" id="UP000291758">
    <property type="component" value="Chromosome"/>
</dbReference>
<feature type="signal peptide" evidence="8">
    <location>
        <begin position="1"/>
        <end position="37"/>
    </location>
</feature>
<dbReference type="Pfam" id="PF02838">
    <property type="entry name" value="Glyco_hydro_20b"/>
    <property type="match status" value="1"/>
</dbReference>
<dbReference type="InterPro" id="IPR015883">
    <property type="entry name" value="Glyco_hydro_20_cat"/>
</dbReference>
<dbReference type="InterPro" id="IPR008979">
    <property type="entry name" value="Galactose-bd-like_sf"/>
</dbReference>
<dbReference type="InterPro" id="IPR000421">
    <property type="entry name" value="FA58C"/>
</dbReference>
<feature type="compositionally biased region" description="Low complexity" evidence="7">
    <location>
        <begin position="848"/>
        <end position="857"/>
    </location>
</feature>
<dbReference type="EC" id="3.2.1.52" evidence="3"/>
<dbReference type="GO" id="GO:0005975">
    <property type="term" value="P:carbohydrate metabolic process"/>
    <property type="evidence" value="ECO:0007669"/>
    <property type="project" value="InterPro"/>
</dbReference>
<dbReference type="EMBL" id="CP035495">
    <property type="protein sequence ID" value="QAY62158.1"/>
    <property type="molecule type" value="Genomic_DNA"/>
</dbReference>
<evidence type="ECO:0000313" key="11">
    <source>
        <dbReference type="Proteomes" id="UP000291758"/>
    </source>
</evidence>
<evidence type="ECO:0000256" key="7">
    <source>
        <dbReference type="SAM" id="MobiDB-lite"/>
    </source>
</evidence>
<name>A0A4P6EVV0_9MICO</name>
<evidence type="ECO:0000256" key="1">
    <source>
        <dbReference type="ARBA" id="ARBA00001231"/>
    </source>
</evidence>
<dbReference type="Gene3D" id="2.60.120.260">
    <property type="entry name" value="Galactose-binding domain-like"/>
    <property type="match status" value="1"/>
</dbReference>
<dbReference type="PRINTS" id="PR00738">
    <property type="entry name" value="GLHYDRLASE20"/>
</dbReference>
<feature type="chain" id="PRO_5020701146" description="beta-N-acetylhexosaminidase" evidence="8">
    <location>
        <begin position="38"/>
        <end position="1093"/>
    </location>
</feature>
<keyword evidence="8" id="KW-0732">Signal</keyword>
<dbReference type="AlphaFoldDB" id="A0A4P6EVV0"/>
<feature type="active site" description="Proton donor" evidence="6">
    <location>
        <position position="529"/>
    </location>
</feature>
<feature type="compositionally biased region" description="Pro residues" evidence="7">
    <location>
        <begin position="834"/>
        <end position="847"/>
    </location>
</feature>
<evidence type="ECO:0000256" key="4">
    <source>
        <dbReference type="ARBA" id="ARBA00022801"/>
    </source>
</evidence>
<evidence type="ECO:0000256" key="3">
    <source>
        <dbReference type="ARBA" id="ARBA00012663"/>
    </source>
</evidence>
<keyword evidence="4" id="KW-0378">Hydrolase</keyword>
<dbReference type="SUPFAM" id="SSF55545">
    <property type="entry name" value="beta-N-acetylhexosaminidase-like domain"/>
    <property type="match status" value="1"/>
</dbReference>
<feature type="compositionally biased region" description="Low complexity" evidence="7">
    <location>
        <begin position="196"/>
        <end position="209"/>
    </location>
</feature>
<evidence type="ECO:0000259" key="9">
    <source>
        <dbReference type="PROSITE" id="PS50022"/>
    </source>
</evidence>
<feature type="region of interest" description="Disordered" evidence="7">
    <location>
        <begin position="834"/>
        <end position="929"/>
    </location>
</feature>
<dbReference type="GO" id="GO:0016020">
    <property type="term" value="C:membrane"/>
    <property type="evidence" value="ECO:0007669"/>
    <property type="project" value="TreeGrafter"/>
</dbReference>
<dbReference type="PANTHER" id="PTHR22600">
    <property type="entry name" value="BETA-HEXOSAMINIDASE"/>
    <property type="match status" value="1"/>
</dbReference>
<feature type="region of interest" description="Disordered" evidence="7">
    <location>
        <begin position="1058"/>
        <end position="1093"/>
    </location>
</feature>
<dbReference type="Pfam" id="PF00728">
    <property type="entry name" value="Glyco_hydro_20"/>
    <property type="match status" value="2"/>
</dbReference>
<feature type="region of interest" description="Disordered" evidence="7">
    <location>
        <begin position="191"/>
        <end position="241"/>
    </location>
</feature>
<comment type="catalytic activity">
    <reaction evidence="1">
        <text>Hydrolysis of terminal non-reducing N-acetyl-D-hexosamine residues in N-acetyl-beta-D-hexosaminides.</text>
        <dbReference type="EC" id="3.2.1.52"/>
    </reaction>
</comment>
<comment type="similarity">
    <text evidence="2">Belongs to the glycosyl hydrolase 20 family.</text>
</comment>
<dbReference type="PANTHER" id="PTHR22600:SF57">
    <property type="entry name" value="BETA-N-ACETYLHEXOSAMINIDASE"/>
    <property type="match status" value="1"/>
</dbReference>
<evidence type="ECO:0000256" key="2">
    <source>
        <dbReference type="ARBA" id="ARBA00006285"/>
    </source>
</evidence>
<evidence type="ECO:0000256" key="6">
    <source>
        <dbReference type="PIRSR" id="PIRSR625705-1"/>
    </source>
</evidence>
<keyword evidence="11" id="KW-1185">Reference proteome</keyword>
<dbReference type="Gene3D" id="3.30.379.10">
    <property type="entry name" value="Chitobiase/beta-hexosaminidase domain 2-like"/>
    <property type="match status" value="1"/>
</dbReference>
<dbReference type="Gene3D" id="3.20.20.80">
    <property type="entry name" value="Glycosidases"/>
    <property type="match status" value="1"/>
</dbReference>
<dbReference type="Pfam" id="PF00754">
    <property type="entry name" value="F5_F8_type_C"/>
    <property type="match status" value="1"/>
</dbReference>